<evidence type="ECO:0000313" key="2">
    <source>
        <dbReference type="Proteomes" id="UP000008932"/>
    </source>
</evidence>
<reference evidence="1 2" key="1">
    <citation type="journal article" date="2011" name="J. Bacteriol.">
        <title>Complete Genome Sequence of the Type Strain Pseudomonas stutzeri CGMCC 1.1803.</title>
        <authorList>
            <person name="Chen M."/>
            <person name="Yan Y."/>
            <person name="Zhang W."/>
            <person name="Lu W."/>
            <person name="Wang J."/>
            <person name="Ping S."/>
            <person name="Lin M."/>
        </authorList>
    </citation>
    <scope>NUCLEOTIDE SEQUENCE [LARGE SCALE GENOMIC DNA]</scope>
    <source>
        <strain evidence="2">ATCC 17588 / DSM 5190 / CCUG 11256 / JCM 5965 / LMG 11199 / NCIMB 11358 / Stanier 221</strain>
    </source>
</reference>
<dbReference type="AlphaFoldDB" id="F8H421"/>
<gene>
    <name evidence="1" type="ordered locus">PSTAB_3875</name>
</gene>
<protein>
    <submittedName>
        <fullName evidence="1">Uncharacterized protein</fullName>
    </submittedName>
</protein>
<dbReference type="HOGENOM" id="CLU_3256758_0_0_6"/>
<dbReference type="Proteomes" id="UP000008932">
    <property type="component" value="Chromosome"/>
</dbReference>
<organism evidence="1 2">
    <name type="scientific">Stutzerimonas stutzeri (strain ATCC 17588 / DSM 5190 / CCUG 11256 / JCM 5965 / LMG 11199 / NBRC 14165 / NCIMB 11358 / Stanier 221)</name>
    <name type="common">Pseudomonas stutzeri</name>
    <dbReference type="NCBI Taxonomy" id="96563"/>
    <lineage>
        <taxon>Bacteria</taxon>
        <taxon>Pseudomonadati</taxon>
        <taxon>Pseudomonadota</taxon>
        <taxon>Gammaproteobacteria</taxon>
        <taxon>Pseudomonadales</taxon>
        <taxon>Pseudomonadaceae</taxon>
        <taxon>Stutzerimonas</taxon>
    </lineage>
</organism>
<reference evidence="2" key="3">
    <citation type="submission" date="2011-06" db="EMBL/GenBank/DDBJ databases">
        <title>Complete genome sequence of Pseudomonas stutzeri strain CGMCC 1.1803.</title>
        <authorList>
            <person name="Yan Y."/>
            <person name="Chen M."/>
            <person name="Lu W."/>
            <person name="Zhang W."/>
            <person name="Ping S."/>
            <person name="Lin M."/>
        </authorList>
    </citation>
    <scope>NUCLEOTIDE SEQUENCE [LARGE SCALE GENOMIC DNA]</scope>
    <source>
        <strain evidence="2">ATCC 17588 / DSM 5190 / CCUG 11256 / JCM 5965 / LMG 11199 / NCIMB 11358 / Stanier 221</strain>
    </source>
</reference>
<accession>F8H421</accession>
<name>F8H421_STUS2</name>
<sequence>MLRYVLHIQPAVMGPDRISTGCTLQVSVLRPDGRRFPSTAVQ</sequence>
<proteinExistence type="predicted"/>
<dbReference type="EMBL" id="CP002881">
    <property type="protein sequence ID" value="AEJ07156.1"/>
    <property type="molecule type" value="Genomic_DNA"/>
</dbReference>
<evidence type="ECO:0000313" key="1">
    <source>
        <dbReference type="EMBL" id="AEJ07156.1"/>
    </source>
</evidence>
<reference key="2">
    <citation type="submission" date="2011-06" db="EMBL/GenBank/DDBJ databases">
        <title>Complete Genome Sequence of Pseudomonas stutzeri Strain CGMCC 1.1803.</title>
        <authorList>
            <person name="Yan Y."/>
            <person name="Chen M."/>
            <person name="Lu W."/>
            <person name="Zhang W."/>
            <person name="Ping S."/>
            <person name="Lin M."/>
        </authorList>
    </citation>
    <scope>NUCLEOTIDE SEQUENCE</scope>
    <source>
        <strain>ATCC 17588</strain>
    </source>
</reference>
<dbReference type="KEGG" id="psz:PSTAB_3875"/>